<dbReference type="InterPro" id="IPR008758">
    <property type="entry name" value="Peptidase_S28"/>
</dbReference>
<keyword evidence="3 6" id="KW-0732">Signal</keyword>
<dbReference type="PANTHER" id="PTHR11010">
    <property type="entry name" value="PROTEASE S28 PRO-X CARBOXYPEPTIDASE-RELATED"/>
    <property type="match status" value="1"/>
</dbReference>
<dbReference type="Pfam" id="PF05577">
    <property type="entry name" value="Peptidase_S28"/>
    <property type="match status" value="2"/>
</dbReference>
<evidence type="ECO:0000313" key="8">
    <source>
        <dbReference type="WBParaSite" id="ALUE_0000683901-mRNA-1"/>
    </source>
</evidence>
<dbReference type="GO" id="GO:0070008">
    <property type="term" value="F:serine-type exopeptidase activity"/>
    <property type="evidence" value="ECO:0007669"/>
    <property type="project" value="InterPro"/>
</dbReference>
<evidence type="ECO:0000256" key="2">
    <source>
        <dbReference type="ARBA" id="ARBA00022670"/>
    </source>
</evidence>
<keyword evidence="4" id="KW-0378">Hydrolase</keyword>
<dbReference type="GO" id="GO:0006508">
    <property type="term" value="P:proteolysis"/>
    <property type="evidence" value="ECO:0007669"/>
    <property type="project" value="UniProtKB-KW"/>
</dbReference>
<reference evidence="8" key="1">
    <citation type="submission" date="2017-02" db="UniProtKB">
        <authorList>
            <consortium name="WormBaseParasite"/>
        </authorList>
    </citation>
    <scope>IDENTIFICATION</scope>
</reference>
<keyword evidence="5" id="KW-0325">Glycoprotein</keyword>
<evidence type="ECO:0000256" key="3">
    <source>
        <dbReference type="ARBA" id="ARBA00022729"/>
    </source>
</evidence>
<feature type="signal peptide" evidence="6">
    <location>
        <begin position="1"/>
        <end position="18"/>
    </location>
</feature>
<dbReference type="GO" id="GO:0008239">
    <property type="term" value="F:dipeptidyl-peptidase activity"/>
    <property type="evidence" value="ECO:0007669"/>
    <property type="project" value="TreeGrafter"/>
</dbReference>
<dbReference type="SUPFAM" id="SSF53474">
    <property type="entry name" value="alpha/beta-Hydrolases"/>
    <property type="match status" value="1"/>
</dbReference>
<evidence type="ECO:0000256" key="4">
    <source>
        <dbReference type="ARBA" id="ARBA00022801"/>
    </source>
</evidence>
<feature type="chain" id="PRO_5005656744" evidence="6">
    <location>
        <begin position="19"/>
        <end position="538"/>
    </location>
</feature>
<evidence type="ECO:0000256" key="1">
    <source>
        <dbReference type="ARBA" id="ARBA00011079"/>
    </source>
</evidence>
<dbReference type="PANTHER" id="PTHR11010:SF117">
    <property type="entry name" value="SERINE PROTEASE 16"/>
    <property type="match status" value="1"/>
</dbReference>
<organism evidence="7 8">
    <name type="scientific">Ascaris lumbricoides</name>
    <name type="common">Giant roundworm</name>
    <dbReference type="NCBI Taxonomy" id="6252"/>
    <lineage>
        <taxon>Eukaryota</taxon>
        <taxon>Metazoa</taxon>
        <taxon>Ecdysozoa</taxon>
        <taxon>Nematoda</taxon>
        <taxon>Chromadorea</taxon>
        <taxon>Rhabditida</taxon>
        <taxon>Spirurina</taxon>
        <taxon>Ascaridomorpha</taxon>
        <taxon>Ascaridoidea</taxon>
        <taxon>Ascarididae</taxon>
        <taxon>Ascaris</taxon>
    </lineage>
</organism>
<evidence type="ECO:0000256" key="6">
    <source>
        <dbReference type="SAM" id="SignalP"/>
    </source>
</evidence>
<keyword evidence="7" id="KW-1185">Reference proteome</keyword>
<sequence>MKAVVYLFPLTIVLLASAGYSREFSQIGFGVLPSHISSKVNEIPNYADRKPMIGRSTVKQKLDHFNRHGSRLWDQWFLHRKSRSQLPNGPVFLFIGGEGAADRNWLANEGLPHVILADRMNASIYLLEHRFYGNSRPTADISKRNLRYLSAKQAIEDIKGFVDQVNKREGLNNPKWIAVGGSYSGSLAAWSREKSPRTIRAAVASSAPLLAKVDFSDPLELVTTATVLQCSSKREGPNVLICGNENVMLQFRDHQEFGKQVEAIITRADSKCASDIRSLFRSIKEKMKSVEGRKEIVRIFRLDDSLLREKVSEKDIQNFFFVVRNYISYIVMHSAINARKHRDVLTLRAMCKRLNGTSVQSLRDMISMVMVAYGKPANTSIDISYDNFVNFMKDERYGRPSTQPRAWLYQNCNEFGHFATSEDPNGIFGDTVPLNFFIARCRDVFGAEYTKERILQNIAETNAYFGGNRNFKATDVIFPNGSDDPWFALGVLEANGNDVIFIDGTSHVADMYPSRSSDPLSLRWAQQRIQQRLEEFMA</sequence>
<dbReference type="Gene3D" id="3.40.50.1820">
    <property type="entry name" value="alpha/beta hydrolase"/>
    <property type="match status" value="2"/>
</dbReference>
<evidence type="ECO:0000313" key="7">
    <source>
        <dbReference type="Proteomes" id="UP000036681"/>
    </source>
</evidence>
<protein>
    <submittedName>
        <fullName evidence="8">Serine protease K12H4.7</fullName>
    </submittedName>
</protein>
<proteinExistence type="inferred from homology"/>
<dbReference type="Proteomes" id="UP000036681">
    <property type="component" value="Unplaced"/>
</dbReference>
<comment type="similarity">
    <text evidence="1">Belongs to the peptidase S28 family.</text>
</comment>
<dbReference type="InterPro" id="IPR029058">
    <property type="entry name" value="AB_hydrolase_fold"/>
</dbReference>
<name>A0A0M3HVA4_ASCLU</name>
<dbReference type="AlphaFoldDB" id="A0A0M3HVA4"/>
<keyword evidence="2" id="KW-0645">Protease</keyword>
<accession>A0A0M3HVA4</accession>
<evidence type="ECO:0000256" key="5">
    <source>
        <dbReference type="ARBA" id="ARBA00023180"/>
    </source>
</evidence>
<dbReference type="WBParaSite" id="ALUE_0000683901-mRNA-1">
    <property type="protein sequence ID" value="ALUE_0000683901-mRNA-1"/>
    <property type="gene ID" value="ALUE_0000683901"/>
</dbReference>